<dbReference type="Pfam" id="PF03591">
    <property type="entry name" value="AzlC"/>
    <property type="match status" value="1"/>
</dbReference>
<feature type="transmembrane region" description="Helical" evidence="9">
    <location>
        <begin position="105"/>
        <end position="127"/>
    </location>
</feature>
<dbReference type="GO" id="GO:0005886">
    <property type="term" value="C:plasma membrane"/>
    <property type="evidence" value="ECO:0007669"/>
    <property type="project" value="UniProtKB-SubCell"/>
</dbReference>
<evidence type="ECO:0000313" key="10">
    <source>
        <dbReference type="EMBL" id="QEV63243.1"/>
    </source>
</evidence>
<dbReference type="PANTHER" id="PTHR34979:SF1">
    <property type="entry name" value="INNER MEMBRANE PROTEIN YGAZ"/>
    <property type="match status" value="1"/>
</dbReference>
<feature type="compositionally biased region" description="Low complexity" evidence="8">
    <location>
        <begin position="1"/>
        <end position="29"/>
    </location>
</feature>
<accession>A0A5P2XEC7</accession>
<dbReference type="InterPro" id="IPR011606">
    <property type="entry name" value="Brnchd-chn_aa_trnsp_permease"/>
</dbReference>
<name>A0A5P2XEC7_STRST</name>
<dbReference type="KEGG" id="sspb:CP982_34810"/>
<feature type="region of interest" description="Disordered" evidence="8">
    <location>
        <begin position="1"/>
        <end position="42"/>
    </location>
</feature>
<feature type="transmembrane region" description="Helical" evidence="9">
    <location>
        <begin position="50"/>
        <end position="69"/>
    </location>
</feature>
<feature type="transmembrane region" description="Helical" evidence="9">
    <location>
        <begin position="192"/>
        <end position="210"/>
    </location>
</feature>
<dbReference type="AlphaFoldDB" id="A0A5P2XEC7"/>
<evidence type="ECO:0000256" key="9">
    <source>
        <dbReference type="SAM" id="Phobius"/>
    </source>
</evidence>
<dbReference type="PANTHER" id="PTHR34979">
    <property type="entry name" value="INNER MEMBRANE PROTEIN YGAZ"/>
    <property type="match status" value="1"/>
</dbReference>
<protein>
    <submittedName>
        <fullName evidence="10">Branched-chain amino acid ABC transporter permease</fullName>
    </submittedName>
</protein>
<evidence type="ECO:0000313" key="11">
    <source>
        <dbReference type="Proteomes" id="UP000326505"/>
    </source>
</evidence>
<evidence type="ECO:0000256" key="7">
    <source>
        <dbReference type="ARBA" id="ARBA00023136"/>
    </source>
</evidence>
<feature type="transmembrane region" description="Helical" evidence="9">
    <location>
        <begin position="164"/>
        <end position="186"/>
    </location>
</feature>
<dbReference type="EMBL" id="CP023690">
    <property type="protein sequence ID" value="QEV63243.1"/>
    <property type="molecule type" value="Genomic_DNA"/>
</dbReference>
<dbReference type="Proteomes" id="UP000326505">
    <property type="component" value="Chromosome"/>
</dbReference>
<comment type="subcellular location">
    <subcellularLocation>
        <location evidence="1">Cell membrane</location>
        <topology evidence="1">Multi-pass membrane protein</topology>
    </subcellularLocation>
</comment>
<evidence type="ECO:0000256" key="4">
    <source>
        <dbReference type="ARBA" id="ARBA00022475"/>
    </source>
</evidence>
<sequence length="260" mass="26146">MTGTEPSGSSGSSGSSGASESSESSGSRRSSPRPAPPGGQRAAWAEGARAAVPFTVAIFAFGVSFGVLAKGAGFTALAATSMSGLVFVGSSQFAAVSVIVNGGGWAAAAVAGTLLNLRYLVMGFAILPALRGGRARRAVESQLVIEESWAIASDADGRFDRVRLLSSGVVLWLGWVLGTLAGAIGPFRAVDILNYGLDAVSPVLFFLLLAPHLGTARKRSAAATAAVAAAVLTAVAVPDSAIAVACAVAVGWTWWAGRKP</sequence>
<keyword evidence="7 9" id="KW-0472">Membrane</keyword>
<evidence type="ECO:0000256" key="6">
    <source>
        <dbReference type="ARBA" id="ARBA00022989"/>
    </source>
</evidence>
<gene>
    <name evidence="10" type="ORF">CP982_34810</name>
</gene>
<reference evidence="10 11" key="1">
    <citation type="submission" date="2017-09" db="EMBL/GenBank/DDBJ databases">
        <authorList>
            <person name="Lee N."/>
            <person name="Cho B.-K."/>
        </authorList>
    </citation>
    <scope>NUCLEOTIDE SEQUENCE [LARGE SCALE GENOMIC DNA]</scope>
    <source>
        <strain evidence="10 11">ATCC 27465</strain>
    </source>
</reference>
<comment type="similarity">
    <text evidence="2">Belongs to the AzlC family.</text>
</comment>
<evidence type="ECO:0000256" key="3">
    <source>
        <dbReference type="ARBA" id="ARBA00022448"/>
    </source>
</evidence>
<keyword evidence="3" id="KW-0813">Transport</keyword>
<keyword evidence="5 9" id="KW-0812">Transmembrane</keyword>
<evidence type="ECO:0000256" key="1">
    <source>
        <dbReference type="ARBA" id="ARBA00004651"/>
    </source>
</evidence>
<feature type="transmembrane region" description="Helical" evidence="9">
    <location>
        <begin position="222"/>
        <end position="255"/>
    </location>
</feature>
<dbReference type="GO" id="GO:1903785">
    <property type="term" value="P:L-valine transmembrane transport"/>
    <property type="evidence" value="ECO:0007669"/>
    <property type="project" value="TreeGrafter"/>
</dbReference>
<evidence type="ECO:0000256" key="8">
    <source>
        <dbReference type="SAM" id="MobiDB-lite"/>
    </source>
</evidence>
<feature type="transmembrane region" description="Helical" evidence="9">
    <location>
        <begin position="76"/>
        <end position="99"/>
    </location>
</feature>
<organism evidence="10 11">
    <name type="scientific">Streptomyces spectabilis</name>
    <dbReference type="NCBI Taxonomy" id="68270"/>
    <lineage>
        <taxon>Bacteria</taxon>
        <taxon>Bacillati</taxon>
        <taxon>Actinomycetota</taxon>
        <taxon>Actinomycetes</taxon>
        <taxon>Kitasatosporales</taxon>
        <taxon>Streptomycetaceae</taxon>
        <taxon>Streptomyces</taxon>
    </lineage>
</organism>
<keyword evidence="6 9" id="KW-1133">Transmembrane helix</keyword>
<proteinExistence type="inferred from homology"/>
<keyword evidence="4" id="KW-1003">Cell membrane</keyword>
<dbReference type="OrthoDB" id="8908907at2"/>
<evidence type="ECO:0000256" key="5">
    <source>
        <dbReference type="ARBA" id="ARBA00022692"/>
    </source>
</evidence>
<evidence type="ECO:0000256" key="2">
    <source>
        <dbReference type="ARBA" id="ARBA00010735"/>
    </source>
</evidence>